<keyword evidence="4" id="KW-1003">Cell membrane</keyword>
<evidence type="ECO:0000256" key="8">
    <source>
        <dbReference type="ARBA" id="ARBA00023136"/>
    </source>
</evidence>
<feature type="transmembrane region" description="Helical" evidence="9">
    <location>
        <begin position="33"/>
        <end position="53"/>
    </location>
</feature>
<gene>
    <name evidence="11" type="ORF">I8U20_03935</name>
</gene>
<feature type="transmembrane region" description="Helical" evidence="9">
    <location>
        <begin position="91"/>
        <end position="110"/>
    </location>
</feature>
<dbReference type="AlphaFoldDB" id="A0A8I1DE17"/>
<proteinExistence type="inferred from homology"/>
<dbReference type="FunFam" id="1.10.3720.10:FF:000009">
    <property type="entry name" value="Amino acid ABC transporter permease"/>
    <property type="match status" value="1"/>
</dbReference>
<evidence type="ECO:0000259" key="10">
    <source>
        <dbReference type="PROSITE" id="PS50928"/>
    </source>
</evidence>
<evidence type="ECO:0000313" key="11">
    <source>
        <dbReference type="EMBL" id="MBH8594477.1"/>
    </source>
</evidence>
<evidence type="ECO:0000256" key="3">
    <source>
        <dbReference type="ARBA" id="ARBA00022448"/>
    </source>
</evidence>
<feature type="domain" description="ABC transmembrane type-1" evidence="10">
    <location>
        <begin position="29"/>
        <end position="217"/>
    </location>
</feature>
<dbReference type="GO" id="GO:0022857">
    <property type="term" value="F:transmembrane transporter activity"/>
    <property type="evidence" value="ECO:0007669"/>
    <property type="project" value="InterPro"/>
</dbReference>
<evidence type="ECO:0000313" key="12">
    <source>
        <dbReference type="Proteomes" id="UP000633619"/>
    </source>
</evidence>
<keyword evidence="12" id="KW-1185">Reference proteome</keyword>
<dbReference type="InterPro" id="IPR043429">
    <property type="entry name" value="ArtM/GltK/GlnP/TcyL/YhdX-like"/>
</dbReference>
<dbReference type="Proteomes" id="UP000633619">
    <property type="component" value="Unassembled WGS sequence"/>
</dbReference>
<dbReference type="InterPro" id="IPR000515">
    <property type="entry name" value="MetI-like"/>
</dbReference>
<evidence type="ECO:0000256" key="1">
    <source>
        <dbReference type="ARBA" id="ARBA00004651"/>
    </source>
</evidence>
<dbReference type="InterPro" id="IPR035906">
    <property type="entry name" value="MetI-like_sf"/>
</dbReference>
<dbReference type="GO" id="GO:0043190">
    <property type="term" value="C:ATP-binding cassette (ABC) transporter complex"/>
    <property type="evidence" value="ECO:0007669"/>
    <property type="project" value="InterPro"/>
</dbReference>
<dbReference type="NCBIfam" id="TIGR01726">
    <property type="entry name" value="HEQRo_perm_3TM"/>
    <property type="match status" value="1"/>
</dbReference>
<keyword evidence="8 9" id="KW-0472">Membrane</keyword>
<name>A0A8I1DE17_THEIN</name>
<evidence type="ECO:0000256" key="6">
    <source>
        <dbReference type="ARBA" id="ARBA00022970"/>
    </source>
</evidence>
<dbReference type="InterPro" id="IPR010065">
    <property type="entry name" value="AA_ABC_transptr_permease_3TM"/>
</dbReference>
<evidence type="ECO:0000256" key="9">
    <source>
        <dbReference type="RuleBase" id="RU363032"/>
    </source>
</evidence>
<dbReference type="PANTHER" id="PTHR30614:SF0">
    <property type="entry name" value="L-CYSTINE TRANSPORT SYSTEM PERMEASE PROTEIN TCYL"/>
    <property type="match status" value="1"/>
</dbReference>
<organism evidence="11 12">
    <name type="scientific">Thermoactinomyces intermedius</name>
    <dbReference type="NCBI Taxonomy" id="2024"/>
    <lineage>
        <taxon>Bacteria</taxon>
        <taxon>Bacillati</taxon>
        <taxon>Bacillota</taxon>
        <taxon>Bacilli</taxon>
        <taxon>Bacillales</taxon>
        <taxon>Thermoactinomycetaceae</taxon>
        <taxon>Thermoactinomyces</taxon>
    </lineage>
</organism>
<comment type="subcellular location">
    <subcellularLocation>
        <location evidence="1 9">Cell membrane</location>
        <topology evidence="1 9">Multi-pass membrane protein</topology>
    </subcellularLocation>
</comment>
<reference evidence="11 12" key="1">
    <citation type="submission" date="2020-12" db="EMBL/GenBank/DDBJ databases">
        <title>WGS of Thermoactinomyces spp.</title>
        <authorList>
            <person name="Cheng K."/>
        </authorList>
    </citation>
    <scope>NUCLEOTIDE SEQUENCE [LARGE SCALE GENOMIC DNA]</scope>
    <source>
        <strain evidence="12">CICC 10671\DSM 43846</strain>
    </source>
</reference>
<evidence type="ECO:0000256" key="4">
    <source>
        <dbReference type="ARBA" id="ARBA00022475"/>
    </source>
</evidence>
<protein>
    <submittedName>
        <fullName evidence="11">Amino acid ABC transporter permease</fullName>
    </submittedName>
</protein>
<evidence type="ECO:0000256" key="7">
    <source>
        <dbReference type="ARBA" id="ARBA00022989"/>
    </source>
</evidence>
<accession>A0A8I1DE17</accession>
<keyword evidence="6" id="KW-0029">Amino-acid transport</keyword>
<sequence>MDVLTQIRWEQLFDLELAVESAPYILEGLAATIWMSLVSMAIGLLLGLITAVGRMSKNFLFQWIARAYISIIRGTPLLVQLFILYFGLPVIGIKLTATLAGIIGLSLNVGGYSAETIRGSILSIPKGQWEAASSLNMTYWQTMRRVIIPQAARVALPSLANTFLSLVKDTSLLAMITVNEMFYHAKIVGARAFDYMTVYILVAFFYWVICTLLNIVQEKLEKRYGRYAA</sequence>
<dbReference type="PANTHER" id="PTHR30614">
    <property type="entry name" value="MEMBRANE COMPONENT OF AMINO ACID ABC TRANSPORTER"/>
    <property type="match status" value="1"/>
</dbReference>
<keyword evidence="7 9" id="KW-1133">Transmembrane helix</keyword>
<dbReference type="SUPFAM" id="SSF161098">
    <property type="entry name" value="MetI-like"/>
    <property type="match status" value="1"/>
</dbReference>
<keyword evidence="3 9" id="KW-0813">Transport</keyword>
<dbReference type="Gene3D" id="1.10.3720.10">
    <property type="entry name" value="MetI-like"/>
    <property type="match status" value="1"/>
</dbReference>
<keyword evidence="5 9" id="KW-0812">Transmembrane</keyword>
<evidence type="ECO:0000256" key="2">
    <source>
        <dbReference type="ARBA" id="ARBA00009306"/>
    </source>
</evidence>
<comment type="similarity">
    <text evidence="2 9">Belongs to the binding-protein-dependent transport system permease family.</text>
</comment>
<comment type="caution">
    <text evidence="11">The sequence shown here is derived from an EMBL/GenBank/DDBJ whole genome shotgun (WGS) entry which is preliminary data.</text>
</comment>
<dbReference type="CDD" id="cd06261">
    <property type="entry name" value="TM_PBP2"/>
    <property type="match status" value="1"/>
</dbReference>
<evidence type="ECO:0000256" key="5">
    <source>
        <dbReference type="ARBA" id="ARBA00022692"/>
    </source>
</evidence>
<dbReference type="EMBL" id="JAECVW010000002">
    <property type="protein sequence ID" value="MBH8594477.1"/>
    <property type="molecule type" value="Genomic_DNA"/>
</dbReference>
<dbReference type="GO" id="GO:0006865">
    <property type="term" value="P:amino acid transport"/>
    <property type="evidence" value="ECO:0007669"/>
    <property type="project" value="UniProtKB-KW"/>
</dbReference>
<dbReference type="Pfam" id="PF00528">
    <property type="entry name" value="BPD_transp_1"/>
    <property type="match status" value="1"/>
</dbReference>
<feature type="transmembrane region" description="Helical" evidence="9">
    <location>
        <begin position="196"/>
        <end position="216"/>
    </location>
</feature>
<dbReference type="PROSITE" id="PS50928">
    <property type="entry name" value="ABC_TM1"/>
    <property type="match status" value="1"/>
</dbReference>